<evidence type="ECO:0000256" key="2">
    <source>
        <dbReference type="ARBA" id="ARBA00022737"/>
    </source>
</evidence>
<dbReference type="PANTHER" id="PTHR19848:SF8">
    <property type="entry name" value="F-BOX AND WD REPEAT DOMAIN CONTAINING 7"/>
    <property type="match status" value="1"/>
</dbReference>
<proteinExistence type="predicted"/>
<dbReference type="InterPro" id="IPR036322">
    <property type="entry name" value="WD40_repeat_dom_sf"/>
</dbReference>
<keyword evidence="2" id="KW-0677">Repeat</keyword>
<sequence>MLKVRFPGRSGGKKAGYLLSALGVYQEYLNPKGENKEKKLDREIEDHLVNPKGGKLKLVSQGISTPAEHKKNVIDVRFCTRSGCENIVASADFGSRIEMRDITTSKSTVIDGLIKPPVLTMDFSKESNLLAVGCMDGSHFLVDTGIQDAKNLGKTEVSPKIVQFFDKHGKYVNRVRWNEAGTAFATCSYDKEVRIYQPRNKTFGIAERFMFRRGVACIEWGNGSNSHILYVSLQEDNYIHSIDTKAMKKGDRYNMNSFEDDHVSFSALDLRCSYDGKYLLVGTDKDRVIMFASNSNKQVRNFYGADAGKYFNPRAVFDQNQSHCYALSYDNTIVGWDVGSQRTLSKLKGHSKMIRTLDIHQDKPVLVTGSYDKTVRIWSPQSACQ</sequence>
<dbReference type="PROSITE" id="PS50294">
    <property type="entry name" value="WD_REPEATS_REGION"/>
    <property type="match status" value="1"/>
</dbReference>
<accession>A0A7S0DEX7</accession>
<dbReference type="Pfam" id="PF00400">
    <property type="entry name" value="WD40"/>
    <property type="match status" value="2"/>
</dbReference>
<dbReference type="AlphaFoldDB" id="A0A7S0DEX7"/>
<dbReference type="Gene3D" id="2.130.10.10">
    <property type="entry name" value="YVTN repeat-like/Quinoprotein amine dehydrogenase"/>
    <property type="match status" value="2"/>
</dbReference>
<gene>
    <name evidence="4" type="ORF">LAMO00422_LOCUS11458</name>
</gene>
<organism evidence="4">
    <name type="scientific">Amorphochlora amoebiformis</name>
    <dbReference type="NCBI Taxonomy" id="1561963"/>
    <lineage>
        <taxon>Eukaryota</taxon>
        <taxon>Sar</taxon>
        <taxon>Rhizaria</taxon>
        <taxon>Cercozoa</taxon>
        <taxon>Chlorarachniophyceae</taxon>
        <taxon>Amorphochlora</taxon>
    </lineage>
</organism>
<protein>
    <recommendedName>
        <fullName evidence="5">Anaphase-promoting complex subunit 4 WD40 domain-containing protein</fullName>
    </recommendedName>
</protein>
<feature type="repeat" description="WD" evidence="3">
    <location>
        <begin position="165"/>
        <end position="197"/>
    </location>
</feature>
<evidence type="ECO:0000256" key="1">
    <source>
        <dbReference type="ARBA" id="ARBA00022574"/>
    </source>
</evidence>
<evidence type="ECO:0000256" key="3">
    <source>
        <dbReference type="PROSITE-ProRule" id="PRU00221"/>
    </source>
</evidence>
<evidence type="ECO:0000313" key="4">
    <source>
        <dbReference type="EMBL" id="CAD8452541.1"/>
    </source>
</evidence>
<feature type="repeat" description="WD" evidence="3">
    <location>
        <begin position="347"/>
        <end position="385"/>
    </location>
</feature>
<dbReference type="PANTHER" id="PTHR19848">
    <property type="entry name" value="WD40 REPEAT PROTEIN"/>
    <property type="match status" value="1"/>
</dbReference>
<evidence type="ECO:0008006" key="5">
    <source>
        <dbReference type="Google" id="ProtNLM"/>
    </source>
</evidence>
<dbReference type="InterPro" id="IPR001680">
    <property type="entry name" value="WD40_rpt"/>
</dbReference>
<dbReference type="InterPro" id="IPR015943">
    <property type="entry name" value="WD40/YVTN_repeat-like_dom_sf"/>
</dbReference>
<dbReference type="SMART" id="SM00320">
    <property type="entry name" value="WD40"/>
    <property type="match status" value="5"/>
</dbReference>
<dbReference type="SUPFAM" id="SSF50978">
    <property type="entry name" value="WD40 repeat-like"/>
    <property type="match status" value="1"/>
</dbReference>
<reference evidence="4" key="1">
    <citation type="submission" date="2021-01" db="EMBL/GenBank/DDBJ databases">
        <authorList>
            <person name="Corre E."/>
            <person name="Pelletier E."/>
            <person name="Niang G."/>
            <person name="Scheremetjew M."/>
            <person name="Finn R."/>
            <person name="Kale V."/>
            <person name="Holt S."/>
            <person name="Cochrane G."/>
            <person name="Meng A."/>
            <person name="Brown T."/>
            <person name="Cohen L."/>
        </authorList>
    </citation>
    <scope>NUCLEOTIDE SEQUENCE</scope>
    <source>
        <strain evidence="4">CCMP2058</strain>
    </source>
</reference>
<name>A0A7S0DEX7_9EUKA</name>
<dbReference type="PROSITE" id="PS50082">
    <property type="entry name" value="WD_REPEATS_2"/>
    <property type="match status" value="2"/>
</dbReference>
<dbReference type="EMBL" id="HBEM01016682">
    <property type="protein sequence ID" value="CAD8452541.1"/>
    <property type="molecule type" value="Transcribed_RNA"/>
</dbReference>
<keyword evidence="1 3" id="KW-0853">WD repeat</keyword>